<dbReference type="CDD" id="cd05233">
    <property type="entry name" value="SDR_c"/>
    <property type="match status" value="1"/>
</dbReference>
<dbReference type="PROSITE" id="PS00061">
    <property type="entry name" value="ADH_SHORT"/>
    <property type="match status" value="1"/>
</dbReference>
<protein>
    <submittedName>
        <fullName evidence="3">SDR family oxidoreductase</fullName>
    </submittedName>
</protein>
<dbReference type="NCBIfam" id="NF004818">
    <property type="entry name" value="PRK06172.1"/>
    <property type="match status" value="1"/>
</dbReference>
<keyword evidence="4" id="KW-1185">Reference proteome</keyword>
<accession>A0ABV0JJD0</accession>
<dbReference type="InterPro" id="IPR002347">
    <property type="entry name" value="SDR_fam"/>
</dbReference>
<dbReference type="EMBL" id="JAMPKK010000004">
    <property type="protein sequence ID" value="MEP0863535.1"/>
    <property type="molecule type" value="Genomic_DNA"/>
</dbReference>
<dbReference type="InterPro" id="IPR036291">
    <property type="entry name" value="NAD(P)-bd_dom_sf"/>
</dbReference>
<evidence type="ECO:0000256" key="2">
    <source>
        <dbReference type="ARBA" id="ARBA00023002"/>
    </source>
</evidence>
<dbReference type="PRINTS" id="PR00080">
    <property type="entry name" value="SDRFAMILY"/>
</dbReference>
<organism evidence="3 4">
    <name type="scientific">Funiculus sociatus GB2-A5</name>
    <dbReference type="NCBI Taxonomy" id="2933946"/>
    <lineage>
        <taxon>Bacteria</taxon>
        <taxon>Bacillati</taxon>
        <taxon>Cyanobacteriota</taxon>
        <taxon>Cyanophyceae</taxon>
        <taxon>Coleofasciculales</taxon>
        <taxon>Coleofasciculaceae</taxon>
        <taxon>Funiculus</taxon>
    </lineage>
</organism>
<dbReference type="Pfam" id="PF13561">
    <property type="entry name" value="adh_short_C2"/>
    <property type="match status" value="1"/>
</dbReference>
<dbReference type="NCBIfam" id="NF005559">
    <property type="entry name" value="PRK07231.1"/>
    <property type="match status" value="1"/>
</dbReference>
<evidence type="ECO:0000256" key="1">
    <source>
        <dbReference type="ARBA" id="ARBA00006484"/>
    </source>
</evidence>
<comment type="similarity">
    <text evidence="1">Belongs to the short-chain dehydrogenases/reductases (SDR) family.</text>
</comment>
<sequence length="251" mass="26373">MSLSGKVAIVTGGSSGIGRACAIAFAREGASVVVASRREDEGQETVRLIKEAGSDGFFVKTDVAKEADVSTMVGKTVAYYGRLDYAVNNAGIEQVPSPLIDQTEETFDQIININLKGVWLSMKYQIRQMLTNGGGAIVNISSAAGLVAIPGIPIYTASKHGVVGLTKAVAVEYAKQGIRVNVVCPGSIQTDMYERFAKGNAQGIEQIKQMHPIGRVGKAEEIANAAIWLCCDGASFVTGQSLGVDGGYTAH</sequence>
<dbReference type="Gene3D" id="3.40.50.720">
    <property type="entry name" value="NAD(P)-binding Rossmann-like Domain"/>
    <property type="match status" value="1"/>
</dbReference>
<dbReference type="SUPFAM" id="SSF51735">
    <property type="entry name" value="NAD(P)-binding Rossmann-fold domains"/>
    <property type="match status" value="1"/>
</dbReference>
<evidence type="ECO:0000313" key="4">
    <source>
        <dbReference type="Proteomes" id="UP001442494"/>
    </source>
</evidence>
<gene>
    <name evidence="3" type="ORF">NDI37_03530</name>
</gene>
<dbReference type="Proteomes" id="UP001442494">
    <property type="component" value="Unassembled WGS sequence"/>
</dbReference>
<reference evidence="3 4" key="1">
    <citation type="submission" date="2022-04" db="EMBL/GenBank/DDBJ databases">
        <title>Positive selection, recombination, and allopatry shape intraspecific diversity of widespread and dominant cyanobacteria.</title>
        <authorList>
            <person name="Wei J."/>
            <person name="Shu W."/>
            <person name="Hu C."/>
        </authorList>
    </citation>
    <scope>NUCLEOTIDE SEQUENCE [LARGE SCALE GENOMIC DNA]</scope>
    <source>
        <strain evidence="3 4">GB2-A5</strain>
    </source>
</reference>
<dbReference type="PRINTS" id="PR00081">
    <property type="entry name" value="GDHRDH"/>
</dbReference>
<proteinExistence type="inferred from homology"/>
<evidence type="ECO:0000313" key="3">
    <source>
        <dbReference type="EMBL" id="MEP0863535.1"/>
    </source>
</evidence>
<dbReference type="InterPro" id="IPR020904">
    <property type="entry name" value="Sc_DH/Rdtase_CS"/>
</dbReference>
<name>A0ABV0JJD0_9CYAN</name>
<dbReference type="PANTHER" id="PTHR24321:SF11">
    <property type="entry name" value="BLR0893 PROTEIN"/>
    <property type="match status" value="1"/>
</dbReference>
<comment type="caution">
    <text evidence="3">The sequence shown here is derived from an EMBL/GenBank/DDBJ whole genome shotgun (WGS) entry which is preliminary data.</text>
</comment>
<dbReference type="PANTHER" id="PTHR24321">
    <property type="entry name" value="DEHYDROGENASES, SHORT CHAIN"/>
    <property type="match status" value="1"/>
</dbReference>
<keyword evidence="2" id="KW-0560">Oxidoreductase</keyword>